<dbReference type="EMBL" id="KY523104">
    <property type="protein sequence ID" value="QKU35110.1"/>
    <property type="molecule type" value="Genomic_DNA"/>
</dbReference>
<reference evidence="1" key="2">
    <citation type="journal article" date="2018" name="Nat. Commun.">
        <title>Tailed giant Tupanvirus possesses the most complete translational apparatus of the known virosphere.</title>
        <authorList>
            <person name="Abrahao J."/>
            <person name="Silva L."/>
            <person name="Silva L.S."/>
            <person name="Khalil J.Y.B."/>
            <person name="Rodrigues R."/>
            <person name="Arantes T."/>
            <person name="Assis F."/>
            <person name="Boratto P."/>
            <person name="Andrade M."/>
            <person name="Kroon E.G."/>
            <person name="Ribeiro B."/>
            <person name="Bergier I."/>
            <person name="Seligmann H."/>
            <person name="Ghigo E."/>
            <person name="Colson P."/>
            <person name="Levasseur A."/>
            <person name="Kroemer G."/>
            <person name="Raoult D."/>
            <person name="La Scola B."/>
        </authorList>
    </citation>
    <scope>NUCLEOTIDE SEQUENCE [LARGE SCALE GENOMIC DNA]</scope>
    <source>
        <strain evidence="1">Soda lake</strain>
    </source>
</reference>
<organism evidence="1">
    <name type="scientific">Tupanvirus soda lake</name>
    <dbReference type="NCBI Taxonomy" id="2126985"/>
    <lineage>
        <taxon>Viruses</taxon>
        <taxon>Varidnaviria</taxon>
        <taxon>Bamfordvirae</taxon>
        <taxon>Nucleocytoviricota</taxon>
        <taxon>Megaviricetes</taxon>
        <taxon>Imitervirales</taxon>
        <taxon>Mimiviridae</taxon>
        <taxon>Megamimivirinae</taxon>
        <taxon>Tupanvirus</taxon>
        <taxon>Tupanvirus salinum</taxon>
    </lineage>
</organism>
<dbReference type="RefSeq" id="YP_010781764.1">
    <property type="nucleotide sequence ID" value="NC_075039.1"/>
</dbReference>
<proteinExistence type="predicted"/>
<reference evidence="1" key="1">
    <citation type="submission" date="2017-01" db="EMBL/GenBank/DDBJ databases">
        <authorList>
            <person name="Assis F.L."/>
            <person name="Abrahao J.S."/>
            <person name="Silva L."/>
            <person name="Khalil J.B."/>
            <person name="Rodrigues R."/>
            <person name="Silva L.S."/>
            <person name="Arantes T."/>
            <person name="Boratto P."/>
            <person name="Andrade M."/>
            <person name="Kroon E.G."/>
            <person name="Ribeiro B."/>
            <person name="Bergier I."/>
            <person name="Seligmann H."/>
            <person name="Ghigo E."/>
            <person name="Colson P."/>
            <person name="Levasseur A."/>
            <person name="Raoult D."/>
            <person name="Scola B.L."/>
        </authorList>
    </citation>
    <scope>NUCLEOTIDE SEQUENCE</scope>
    <source>
        <strain evidence="1">Soda lake</strain>
    </source>
</reference>
<dbReference type="GeneID" id="80518528"/>
<name>A0A6N1NM30_9VIRU</name>
<dbReference type="KEGG" id="vg:80518528"/>
<protein>
    <submittedName>
        <fullName evidence="1">Uncharacterized protein</fullName>
    </submittedName>
</protein>
<sequence length="297" mass="34649">MFSLEENVKPKKHVTFFKYNFIDIQGDDLELFNPNLKLFELKMSQTYPLGNDSFCIDHGSDYFAFFKRLGKVYYIIIQDDETKLIVGTACAILKKYNIPKSQKNHSKYEIQFWYLCDLKIEQQHRGQNLTSKLFMQMFHKFMSITKRGYLVTMDPDSKHIVHIIKNLPKYLPINFTTRKLLIYSVSVETMKLIERFFVCAYDKVSYLSLSGVKDLFLTSTNKPMELYHLQHGIYTATSGTLKLEEIPASATIMFCFPEGSPFQTIMDSFEIKTDISATIISCGMNFFDWHDIMTSDI</sequence>
<evidence type="ECO:0000313" key="1">
    <source>
        <dbReference type="EMBL" id="QKU35110.1"/>
    </source>
</evidence>
<accession>A0A6N1NM30</accession>